<feature type="region of interest" description="Disordered" evidence="1">
    <location>
        <begin position="376"/>
        <end position="408"/>
    </location>
</feature>
<name>A0ABV7U8F8_9RHOB</name>
<proteinExistence type="predicted"/>
<dbReference type="InterPro" id="IPR001279">
    <property type="entry name" value="Metallo-B-lactamas"/>
</dbReference>
<evidence type="ECO:0000313" key="4">
    <source>
        <dbReference type="Proteomes" id="UP001595539"/>
    </source>
</evidence>
<dbReference type="InterPro" id="IPR050855">
    <property type="entry name" value="NDM-1-like"/>
</dbReference>
<dbReference type="PANTHER" id="PTHR42951">
    <property type="entry name" value="METALLO-BETA-LACTAMASE DOMAIN-CONTAINING"/>
    <property type="match status" value="1"/>
</dbReference>
<dbReference type="Proteomes" id="UP001595539">
    <property type="component" value="Unassembled WGS sequence"/>
</dbReference>
<evidence type="ECO:0000259" key="2">
    <source>
        <dbReference type="SMART" id="SM00849"/>
    </source>
</evidence>
<reference evidence="4" key="1">
    <citation type="journal article" date="2019" name="Int. J. Syst. Evol. Microbiol.">
        <title>The Global Catalogue of Microorganisms (GCM) 10K type strain sequencing project: providing services to taxonomists for standard genome sequencing and annotation.</title>
        <authorList>
            <consortium name="The Broad Institute Genomics Platform"/>
            <consortium name="The Broad Institute Genome Sequencing Center for Infectious Disease"/>
            <person name="Wu L."/>
            <person name="Ma J."/>
        </authorList>
    </citation>
    <scope>NUCLEOTIDE SEQUENCE [LARGE SCALE GENOMIC DNA]</scope>
    <source>
        <strain evidence="4">KCTC 42473</strain>
    </source>
</reference>
<dbReference type="RefSeq" id="WP_377763352.1">
    <property type="nucleotide sequence ID" value="NZ_JBHRXY010000021.1"/>
</dbReference>
<dbReference type="Pfam" id="PF00753">
    <property type="entry name" value="Lactamase_B"/>
    <property type="match status" value="1"/>
</dbReference>
<sequence>MIPPRLHAALDAVSAATLVLLPRALRWPARLSRPLALAGLGVAAYSLATRYSRGQGRGIDLDRHRMLDAAQGAACLAAGLREERPGPRAFLTGYGGFSLAAAALTSPEGPQGIPLPPGATVAAATIGPDLMRLRCGIVNLAFIGAPGAGDRAWFLVDAGIAGAASFIRAAARARFGSARPAAILLTHGHFDHVGALEQLAREWDAPVLAHPAERPFLDGSRSYPPPAPEVGGGLMAELSPLFPRGPIDIADRLADLPPDGLVPGLDGWRWIHTPGHTPGHVSFWHEATGRLVAGDAISATRQESAASAALQIPRLQGPPAYFTTDWQAAGNSVRRLAALRPRAMIAGHGPALAGPGFQAALDRLADGFAALGLPPDSRYASALPPGSDHAPRFPRDPGARDGRGGADP</sequence>
<protein>
    <submittedName>
        <fullName evidence="3">MBL fold metallo-hydrolase</fullName>
    </submittedName>
</protein>
<dbReference type="SMART" id="SM00849">
    <property type="entry name" value="Lactamase_B"/>
    <property type="match status" value="1"/>
</dbReference>
<accession>A0ABV7U8F8</accession>
<organism evidence="3 4">
    <name type="scientific">Paracoccus angustae</name>
    <dbReference type="NCBI Taxonomy" id="1671480"/>
    <lineage>
        <taxon>Bacteria</taxon>
        <taxon>Pseudomonadati</taxon>
        <taxon>Pseudomonadota</taxon>
        <taxon>Alphaproteobacteria</taxon>
        <taxon>Rhodobacterales</taxon>
        <taxon>Paracoccaceae</taxon>
        <taxon>Paracoccus</taxon>
    </lineage>
</organism>
<evidence type="ECO:0000256" key="1">
    <source>
        <dbReference type="SAM" id="MobiDB-lite"/>
    </source>
</evidence>
<evidence type="ECO:0000313" key="3">
    <source>
        <dbReference type="EMBL" id="MFC3631180.1"/>
    </source>
</evidence>
<dbReference type="EMBL" id="JBHRXY010000021">
    <property type="protein sequence ID" value="MFC3631180.1"/>
    <property type="molecule type" value="Genomic_DNA"/>
</dbReference>
<feature type="domain" description="Metallo-beta-lactamase" evidence="2">
    <location>
        <begin position="137"/>
        <end position="348"/>
    </location>
</feature>
<dbReference type="CDD" id="cd07721">
    <property type="entry name" value="yflN-like_MBL-fold"/>
    <property type="match status" value="1"/>
</dbReference>
<keyword evidence="4" id="KW-1185">Reference proteome</keyword>
<dbReference type="SUPFAM" id="SSF56281">
    <property type="entry name" value="Metallo-hydrolase/oxidoreductase"/>
    <property type="match status" value="1"/>
</dbReference>
<comment type="caution">
    <text evidence="3">The sequence shown here is derived from an EMBL/GenBank/DDBJ whole genome shotgun (WGS) entry which is preliminary data.</text>
</comment>
<dbReference type="Gene3D" id="3.60.15.10">
    <property type="entry name" value="Ribonuclease Z/Hydroxyacylglutathione hydrolase-like"/>
    <property type="match status" value="1"/>
</dbReference>
<feature type="compositionally biased region" description="Basic and acidic residues" evidence="1">
    <location>
        <begin position="389"/>
        <end position="408"/>
    </location>
</feature>
<dbReference type="PANTHER" id="PTHR42951:SF17">
    <property type="entry name" value="METALLO-BETA-LACTAMASE DOMAIN-CONTAINING PROTEIN"/>
    <property type="match status" value="1"/>
</dbReference>
<dbReference type="InterPro" id="IPR036866">
    <property type="entry name" value="RibonucZ/Hydroxyglut_hydro"/>
</dbReference>
<gene>
    <name evidence="3" type="ORF">ACFOM8_17185</name>
</gene>